<evidence type="ECO:0000256" key="1">
    <source>
        <dbReference type="SAM" id="MobiDB-lite"/>
    </source>
</evidence>
<dbReference type="InterPro" id="IPR025979">
    <property type="entry name" value="ChrR-like_cupin_dom"/>
</dbReference>
<dbReference type="InterPro" id="IPR014710">
    <property type="entry name" value="RmlC-like_jellyroll"/>
</dbReference>
<sequence>MRCRPEGDAMTTTMPTPPESNDDDLSPLLSEPFASAWAAPAEPGRMGGRLNDRLQRSLEAERGMVTVRRRNAAPAEAGLRWLYRAPAGRPLRPGEPRSVCLIELQAGQFLQFEKTDGPREFLVLRGRVEIDTEALTARDFLLLPAGNAARLISLEGAQLFMREADATVAARRTLVRDAEAGWPEFAPGIRRRVLWAGAGQAALLYRAEPGAGVPGHGHGHDEECLMLQGELFLDDLLLQQGDYQLAPAGTGHRITETDTGVIIYAHGDLDLQFT</sequence>
<proteinExistence type="predicted"/>
<name>A0A9X4LEU9_9BURK</name>
<evidence type="ECO:0000259" key="2">
    <source>
        <dbReference type="Pfam" id="PF12973"/>
    </source>
</evidence>
<dbReference type="Pfam" id="PF12973">
    <property type="entry name" value="Cupin_7"/>
    <property type="match status" value="1"/>
</dbReference>
<dbReference type="InterPro" id="IPR011051">
    <property type="entry name" value="RmlC_Cupin_sf"/>
</dbReference>
<dbReference type="Proteomes" id="UP001152766">
    <property type="component" value="Unassembled WGS sequence"/>
</dbReference>
<feature type="region of interest" description="Disordered" evidence="1">
    <location>
        <begin position="1"/>
        <end position="28"/>
    </location>
</feature>
<reference evidence="3" key="1">
    <citation type="submission" date="2019-02" db="EMBL/GenBank/DDBJ databases">
        <title>Draft genome of the type strain Pelomonas aquatica CCUG 52575T.</title>
        <authorList>
            <person name="Gomila M."/>
            <person name="Lalucat J."/>
        </authorList>
    </citation>
    <scope>NUCLEOTIDE SEQUENCE</scope>
    <source>
        <strain evidence="3">CCUG 52575</strain>
    </source>
</reference>
<gene>
    <name evidence="3" type="ORF">EXJ73_02125</name>
</gene>
<organism evidence="3 4">
    <name type="scientific">Pelomonas aquatica</name>
    <dbReference type="NCBI Taxonomy" id="431058"/>
    <lineage>
        <taxon>Bacteria</taxon>
        <taxon>Pseudomonadati</taxon>
        <taxon>Pseudomonadota</taxon>
        <taxon>Betaproteobacteria</taxon>
        <taxon>Burkholderiales</taxon>
        <taxon>Sphaerotilaceae</taxon>
        <taxon>Roseateles</taxon>
    </lineage>
</organism>
<feature type="domain" description="ChrR-like cupin" evidence="2">
    <location>
        <begin position="172"/>
        <end position="266"/>
    </location>
</feature>
<comment type="caution">
    <text evidence="3">The sequence shown here is derived from an EMBL/GenBank/DDBJ whole genome shotgun (WGS) entry which is preliminary data.</text>
</comment>
<dbReference type="AlphaFoldDB" id="A0A9X4LEU9"/>
<dbReference type="SUPFAM" id="SSF51182">
    <property type="entry name" value="RmlC-like cupins"/>
    <property type="match status" value="2"/>
</dbReference>
<evidence type="ECO:0000313" key="3">
    <source>
        <dbReference type="EMBL" id="MDG0861272.1"/>
    </source>
</evidence>
<dbReference type="Gene3D" id="2.60.120.10">
    <property type="entry name" value="Jelly Rolls"/>
    <property type="match status" value="2"/>
</dbReference>
<protein>
    <recommendedName>
        <fullName evidence="2">ChrR-like cupin domain-containing protein</fullName>
    </recommendedName>
</protein>
<accession>A0A9X4LEU9</accession>
<keyword evidence="4" id="KW-1185">Reference proteome</keyword>
<evidence type="ECO:0000313" key="4">
    <source>
        <dbReference type="Proteomes" id="UP001152766"/>
    </source>
</evidence>
<dbReference type="EMBL" id="SGUG01000002">
    <property type="protein sequence ID" value="MDG0861272.1"/>
    <property type="molecule type" value="Genomic_DNA"/>
</dbReference>